<protein>
    <submittedName>
        <fullName evidence="6">3-amino-4-hydroxybenzoic acid synthase</fullName>
        <ecNumber evidence="6">4.1.99.20</ecNumber>
    </submittedName>
</protein>
<accession>A0ABV9VEB5</accession>
<dbReference type="InterPro" id="IPR056179">
    <property type="entry name" value="DHQS_C"/>
</dbReference>
<reference evidence="7" key="1">
    <citation type="journal article" date="2019" name="Int. J. Syst. Evol. Microbiol.">
        <title>The Global Catalogue of Microorganisms (GCM) 10K type strain sequencing project: providing services to taxonomists for standard genome sequencing and annotation.</title>
        <authorList>
            <consortium name="The Broad Institute Genomics Platform"/>
            <consortium name="The Broad Institute Genome Sequencing Center for Infectious Disease"/>
            <person name="Wu L."/>
            <person name="Ma J."/>
        </authorList>
    </citation>
    <scope>NUCLEOTIDE SEQUENCE [LARGE SCALE GENOMIC DNA]</scope>
    <source>
        <strain evidence="7">ICMP 257</strain>
    </source>
</reference>
<proteinExistence type="predicted"/>
<dbReference type="EC" id="4.1.99.20" evidence="6"/>
<dbReference type="Pfam" id="PF26558">
    <property type="entry name" value="DHQS_2nd"/>
    <property type="match status" value="1"/>
</dbReference>
<dbReference type="RefSeq" id="WP_078598106.1">
    <property type="nucleotide sequence ID" value="NZ_CAKMXI010000012.1"/>
</dbReference>
<keyword evidence="6" id="KW-0456">Lyase</keyword>
<gene>
    <name evidence="6" type="primary">griH</name>
    <name evidence="6" type="ORF">ACFPL4_27510</name>
</gene>
<dbReference type="EMBL" id="JBHSJE010000009">
    <property type="protein sequence ID" value="MFC4982046.1"/>
    <property type="molecule type" value="Genomic_DNA"/>
</dbReference>
<evidence type="ECO:0000256" key="3">
    <source>
        <dbReference type="SAM" id="MobiDB-lite"/>
    </source>
</evidence>
<evidence type="ECO:0000313" key="7">
    <source>
        <dbReference type="Proteomes" id="UP001595908"/>
    </source>
</evidence>
<feature type="compositionally biased region" description="Low complexity" evidence="3">
    <location>
        <begin position="13"/>
        <end position="24"/>
    </location>
</feature>
<dbReference type="InterPro" id="IPR030960">
    <property type="entry name" value="DHQS/DOIS_N"/>
</dbReference>
<dbReference type="InterPro" id="IPR002812">
    <property type="entry name" value="DHQS"/>
</dbReference>
<dbReference type="GeneID" id="31234594"/>
<dbReference type="PANTHER" id="PTHR33563:SF1">
    <property type="entry name" value="3-DEHYDROQUINATE SYNTHASE"/>
    <property type="match status" value="1"/>
</dbReference>
<evidence type="ECO:0000259" key="4">
    <source>
        <dbReference type="Pfam" id="PF01959"/>
    </source>
</evidence>
<evidence type="ECO:0000256" key="2">
    <source>
        <dbReference type="ARBA" id="ARBA00023141"/>
    </source>
</evidence>
<keyword evidence="2" id="KW-0057">Aromatic amino acid biosynthesis</keyword>
<keyword evidence="1" id="KW-0028">Amino-acid biosynthesis</keyword>
<feature type="domain" description="3-dehydroquinate synthase N-terminal" evidence="4">
    <location>
        <begin position="27"/>
        <end position="205"/>
    </location>
</feature>
<dbReference type="NCBIfam" id="NF002625">
    <property type="entry name" value="PRK02290.1-3"/>
    <property type="match status" value="1"/>
</dbReference>
<organism evidence="6 7">
    <name type="scientific">Streptomyces atroolivaceus</name>
    <dbReference type="NCBI Taxonomy" id="66869"/>
    <lineage>
        <taxon>Bacteria</taxon>
        <taxon>Bacillati</taxon>
        <taxon>Actinomycetota</taxon>
        <taxon>Actinomycetes</taxon>
        <taxon>Kitasatosporales</taxon>
        <taxon>Streptomycetaceae</taxon>
        <taxon>Streptomyces</taxon>
    </lineage>
</organism>
<name>A0ABV9VEB5_STRAZ</name>
<comment type="caution">
    <text evidence="6">The sequence shown here is derived from an EMBL/GenBank/DDBJ whole genome shotgun (WGS) entry which is preliminary data.</text>
</comment>
<evidence type="ECO:0000313" key="6">
    <source>
        <dbReference type="EMBL" id="MFC4982046.1"/>
    </source>
</evidence>
<dbReference type="GO" id="GO:0016829">
    <property type="term" value="F:lyase activity"/>
    <property type="evidence" value="ECO:0007669"/>
    <property type="project" value="UniProtKB-KW"/>
</dbReference>
<evidence type="ECO:0000259" key="5">
    <source>
        <dbReference type="Pfam" id="PF26558"/>
    </source>
</evidence>
<feature type="region of interest" description="Disordered" evidence="3">
    <location>
        <begin position="1"/>
        <end position="24"/>
    </location>
</feature>
<dbReference type="Pfam" id="PF01959">
    <property type="entry name" value="DHQS"/>
    <property type="match status" value="1"/>
</dbReference>
<keyword evidence="7" id="KW-1185">Reference proteome</keyword>
<sequence length="393" mass="42453">MPPESVRPPVSAVPSHHTPRSSSVSSKLTWLDIRSLGDARAAIVQEALHHRVEAVVAGDPADLADLPPTVSKVLLLEGGKLPESFGEATVVIVDPAKQGVTPAELALRHPEIEFGRFVEIIDAPTLEDACESSRTEKWSVLLFRDPTKIPLEIVIAAAARATGSMITIAQDLEEAEILFGVLEHGSDGVMMAPKKVGDAAELKRIAEAGIPNLNLTELRVVETSHIGMGERACVDTTTHFGEDEGILVGSHSKGMILCVSETHPLPYMPTRPFRVNAGAIHSYTLGKDERTNYLSELRTGSKLTAVDIKGNTRLVTVGRVKIETRPLISIDAEAPDGRRVNLILQDDWHVRVLGPGGAVLNSTELKPGDTVLGYLPTEDRHVGYPINEFCLEK</sequence>
<dbReference type="Proteomes" id="UP001595908">
    <property type="component" value="Unassembled WGS sequence"/>
</dbReference>
<dbReference type="PANTHER" id="PTHR33563">
    <property type="match status" value="1"/>
</dbReference>
<feature type="domain" description="3-dehydroquinate synthase C-terminal" evidence="5">
    <location>
        <begin position="218"/>
        <end position="393"/>
    </location>
</feature>
<evidence type="ECO:0000256" key="1">
    <source>
        <dbReference type="ARBA" id="ARBA00022605"/>
    </source>
</evidence>